<reference evidence="2 3" key="1">
    <citation type="journal article" date="2015" name="Biotechnol. Biofuels">
        <title>Enhanced degradation of softwood versus hardwood by the white-rot fungus Pycnoporus coccineus.</title>
        <authorList>
            <person name="Couturier M."/>
            <person name="Navarro D."/>
            <person name="Chevret D."/>
            <person name="Henrissat B."/>
            <person name="Piumi F."/>
            <person name="Ruiz-Duenas F.J."/>
            <person name="Martinez A.T."/>
            <person name="Grigoriev I.V."/>
            <person name="Riley R."/>
            <person name="Lipzen A."/>
            <person name="Berrin J.G."/>
            <person name="Master E.R."/>
            <person name="Rosso M.N."/>
        </authorList>
    </citation>
    <scope>NUCLEOTIDE SEQUENCE [LARGE SCALE GENOMIC DNA]</scope>
    <source>
        <strain evidence="2 3">BRFM310</strain>
    </source>
</reference>
<sequence>MFQSFTRFVLIAALAVPAALAAVGPSPVPYAPTPVRRDVSADSFNPTDIVPKPIAQNAAAAIGAGLTNAQRLARGLPPRSPRLNTRRNRALAARQSATPCTFSQPTGIIRVSSANDNSLNGYISSTANSFGEYTVTTDASQALSVAIQRCNSASGPFDMTALNGALSSQYPYVGLVNGFASTDDNIRAGSYNYAYIAGTTIPAGSPAEAVPNAYSGATGSVKDAESAIWTLDDSDPNHIVLTPRWVNTDGSQATTQLVYSPGAGALAVVGDAAVFASNFGTATAVVRPTSVIEASEILSDAHGPFVDPHLRSYSSVERC</sequence>
<feature type="signal peptide" evidence="1">
    <location>
        <begin position="1"/>
        <end position="21"/>
    </location>
</feature>
<organism evidence="2 3">
    <name type="scientific">Trametes coccinea (strain BRFM310)</name>
    <name type="common">Pycnoporus coccineus</name>
    <dbReference type="NCBI Taxonomy" id="1353009"/>
    <lineage>
        <taxon>Eukaryota</taxon>
        <taxon>Fungi</taxon>
        <taxon>Dikarya</taxon>
        <taxon>Basidiomycota</taxon>
        <taxon>Agaricomycotina</taxon>
        <taxon>Agaricomycetes</taxon>
        <taxon>Polyporales</taxon>
        <taxon>Polyporaceae</taxon>
        <taxon>Trametes</taxon>
    </lineage>
</organism>
<accession>A0A1Y2IHC6</accession>
<dbReference type="Proteomes" id="UP000193067">
    <property type="component" value="Unassembled WGS sequence"/>
</dbReference>
<proteinExistence type="predicted"/>
<dbReference type="OrthoDB" id="4584900at2759"/>
<keyword evidence="1" id="KW-0732">Signal</keyword>
<protein>
    <submittedName>
        <fullName evidence="2">Uncharacterized protein</fullName>
    </submittedName>
</protein>
<evidence type="ECO:0000313" key="3">
    <source>
        <dbReference type="Proteomes" id="UP000193067"/>
    </source>
</evidence>
<evidence type="ECO:0000313" key="2">
    <source>
        <dbReference type="EMBL" id="OSD00535.1"/>
    </source>
</evidence>
<dbReference type="AlphaFoldDB" id="A0A1Y2IHC6"/>
<keyword evidence="3" id="KW-1185">Reference proteome</keyword>
<feature type="chain" id="PRO_5013254508" evidence="1">
    <location>
        <begin position="22"/>
        <end position="319"/>
    </location>
</feature>
<dbReference type="STRING" id="1353009.A0A1Y2IHC6"/>
<dbReference type="EMBL" id="KZ084118">
    <property type="protein sequence ID" value="OSD00535.1"/>
    <property type="molecule type" value="Genomic_DNA"/>
</dbReference>
<name>A0A1Y2IHC6_TRAC3</name>
<evidence type="ECO:0000256" key="1">
    <source>
        <dbReference type="SAM" id="SignalP"/>
    </source>
</evidence>
<gene>
    <name evidence="2" type="ORF">PYCCODRAFT_1371041</name>
</gene>